<keyword evidence="4" id="KW-1185">Reference proteome</keyword>
<dbReference type="RefSeq" id="WP_265788696.1">
    <property type="nucleotide sequence ID" value="NZ_BAABRS010000001.1"/>
</dbReference>
<dbReference type="PANTHER" id="PTHR30204">
    <property type="entry name" value="REDOX-CYCLING DRUG-SENSING TRANSCRIPTIONAL ACTIVATOR SOXR"/>
    <property type="match status" value="1"/>
</dbReference>
<dbReference type="Pfam" id="PF13411">
    <property type="entry name" value="MerR_1"/>
    <property type="match status" value="1"/>
</dbReference>
<comment type="caution">
    <text evidence="3">The sequence shown here is derived from an EMBL/GenBank/DDBJ whole genome shotgun (WGS) entry which is preliminary data.</text>
</comment>
<name>A0ABT3PXU8_9BACT</name>
<evidence type="ECO:0000313" key="3">
    <source>
        <dbReference type="EMBL" id="MCW9712606.1"/>
    </source>
</evidence>
<dbReference type="InterPro" id="IPR047057">
    <property type="entry name" value="MerR_fam"/>
</dbReference>
<dbReference type="EMBL" id="JAJNDC010000001">
    <property type="protein sequence ID" value="MCW9712606.1"/>
    <property type="molecule type" value="Genomic_DNA"/>
</dbReference>
<evidence type="ECO:0000313" key="4">
    <source>
        <dbReference type="Proteomes" id="UP001207337"/>
    </source>
</evidence>
<sequence>MKKLYYSIGEVSEITDVDAHVLRYWETVFDELSPKKNKAGNRTYKEDDIETILKLKELIQEKKYSTEGAQQALKREAESGETEKEIPVNLKKDLKEMRVFLKNLLEKL</sequence>
<dbReference type="InterPro" id="IPR009061">
    <property type="entry name" value="DNA-bd_dom_put_sf"/>
</dbReference>
<dbReference type="Proteomes" id="UP001207337">
    <property type="component" value="Unassembled WGS sequence"/>
</dbReference>
<keyword evidence="1" id="KW-0238">DNA-binding</keyword>
<dbReference type="SUPFAM" id="SSF46955">
    <property type="entry name" value="Putative DNA-binding domain"/>
    <property type="match status" value="1"/>
</dbReference>
<protein>
    <submittedName>
        <fullName evidence="3">MerR family transcriptional regulator</fullName>
    </submittedName>
</protein>
<proteinExistence type="predicted"/>
<gene>
    <name evidence="3" type="ORF">LQ318_06795</name>
</gene>
<evidence type="ECO:0000256" key="1">
    <source>
        <dbReference type="ARBA" id="ARBA00023125"/>
    </source>
</evidence>
<dbReference type="Gene3D" id="1.10.1660.10">
    <property type="match status" value="1"/>
</dbReference>
<dbReference type="SMART" id="SM00422">
    <property type="entry name" value="HTH_MERR"/>
    <property type="match status" value="1"/>
</dbReference>
<reference evidence="3 4" key="1">
    <citation type="submission" date="2021-11" db="EMBL/GenBank/DDBJ databases">
        <title>Aliifidinibius sp. nov., a new bacterium isolated from saline soil.</title>
        <authorList>
            <person name="Galisteo C."/>
            <person name="De La Haba R."/>
            <person name="Sanchez-Porro C."/>
            <person name="Ventosa A."/>
        </authorList>
    </citation>
    <scope>NUCLEOTIDE SEQUENCE [LARGE SCALE GENOMIC DNA]</scope>
    <source>
        <strain evidence="3 4">KACC 190600</strain>
    </source>
</reference>
<dbReference type="PANTHER" id="PTHR30204:SF15">
    <property type="entry name" value="BLL5018 PROTEIN"/>
    <property type="match status" value="1"/>
</dbReference>
<accession>A0ABT3PXU8</accession>
<dbReference type="InterPro" id="IPR000551">
    <property type="entry name" value="MerR-type_HTH_dom"/>
</dbReference>
<feature type="domain" description="HTH merR-type" evidence="2">
    <location>
        <begin position="5"/>
        <end position="75"/>
    </location>
</feature>
<dbReference type="CDD" id="cd04765">
    <property type="entry name" value="HTH_MlrA-like_sg2"/>
    <property type="match status" value="1"/>
</dbReference>
<dbReference type="PROSITE" id="PS50937">
    <property type="entry name" value="HTH_MERR_2"/>
    <property type="match status" value="1"/>
</dbReference>
<organism evidence="3 4">
    <name type="scientific">Fodinibius salicampi</name>
    <dbReference type="NCBI Taxonomy" id="1920655"/>
    <lineage>
        <taxon>Bacteria</taxon>
        <taxon>Pseudomonadati</taxon>
        <taxon>Balneolota</taxon>
        <taxon>Balneolia</taxon>
        <taxon>Balneolales</taxon>
        <taxon>Balneolaceae</taxon>
        <taxon>Fodinibius</taxon>
    </lineage>
</organism>
<evidence type="ECO:0000259" key="2">
    <source>
        <dbReference type="PROSITE" id="PS50937"/>
    </source>
</evidence>